<evidence type="ECO:0000256" key="2">
    <source>
        <dbReference type="ARBA" id="ARBA00022694"/>
    </source>
</evidence>
<comment type="subunit">
    <text evidence="7">Consists of a catalytic RNA component (M1 or rnpB) and a protein subunit.</text>
</comment>
<evidence type="ECO:0000256" key="6">
    <source>
        <dbReference type="ARBA" id="ARBA00022884"/>
    </source>
</evidence>
<dbReference type="Proteomes" id="UP001481872">
    <property type="component" value="Unassembled WGS sequence"/>
</dbReference>
<dbReference type="GO" id="GO:0004526">
    <property type="term" value="F:ribonuclease P activity"/>
    <property type="evidence" value="ECO:0007669"/>
    <property type="project" value="UniProtKB-EC"/>
</dbReference>
<comment type="similarity">
    <text evidence="7">Belongs to the RnpA family.</text>
</comment>
<gene>
    <name evidence="7 9" type="primary">rnpA</name>
    <name evidence="9" type="ORF">AAA081_02040</name>
</gene>
<keyword evidence="10" id="KW-1185">Reference proteome</keyword>
<comment type="catalytic activity">
    <reaction evidence="7">
        <text>Endonucleolytic cleavage of RNA, removing 5'-extranucleotides from tRNA precursor.</text>
        <dbReference type="EC" id="3.1.26.5"/>
    </reaction>
</comment>
<evidence type="ECO:0000256" key="7">
    <source>
        <dbReference type="HAMAP-Rule" id="MF_00227"/>
    </source>
</evidence>
<name>A0ABV1J4G8_9FIRM</name>
<evidence type="ECO:0000256" key="1">
    <source>
        <dbReference type="ARBA" id="ARBA00002663"/>
    </source>
</evidence>
<keyword evidence="3 7" id="KW-0540">Nuclease</keyword>
<dbReference type="NCBIfam" id="TIGR00188">
    <property type="entry name" value="rnpA"/>
    <property type="match status" value="1"/>
</dbReference>
<keyword evidence="6 7" id="KW-0694">RNA-binding</keyword>
<accession>A0ABV1J4G8</accession>
<dbReference type="Pfam" id="PF00825">
    <property type="entry name" value="Ribonuclease_P"/>
    <property type="match status" value="1"/>
</dbReference>
<dbReference type="InterPro" id="IPR020539">
    <property type="entry name" value="RNase_P_CS"/>
</dbReference>
<evidence type="ECO:0000256" key="5">
    <source>
        <dbReference type="ARBA" id="ARBA00022801"/>
    </source>
</evidence>
<keyword evidence="5 7" id="KW-0378">Hydrolase</keyword>
<dbReference type="InterPro" id="IPR000100">
    <property type="entry name" value="RNase_P"/>
</dbReference>
<dbReference type="PANTHER" id="PTHR33992">
    <property type="entry name" value="RIBONUCLEASE P PROTEIN COMPONENT"/>
    <property type="match status" value="1"/>
</dbReference>
<proteinExistence type="inferred from homology"/>
<comment type="function">
    <text evidence="1 7">RNaseP catalyzes the removal of the 5'-leader sequence from pre-tRNA to produce the mature 5'-terminus. It can also cleave other RNA substrates such as 4.5S RNA. The protein component plays an auxiliary but essential role in vivo by binding to the 5'-leader sequence and broadening the substrate specificity of the ribozyme.</text>
</comment>
<dbReference type="InterPro" id="IPR020568">
    <property type="entry name" value="Ribosomal_Su5_D2-typ_SF"/>
</dbReference>
<dbReference type="PROSITE" id="PS00648">
    <property type="entry name" value="RIBONUCLEASE_P"/>
    <property type="match status" value="1"/>
</dbReference>
<evidence type="ECO:0000313" key="9">
    <source>
        <dbReference type="EMBL" id="MEQ3353084.1"/>
    </source>
</evidence>
<sequence>MEKKYFLTKDGDFKKVYRKRKTFGNRNFTLYVKRNGLAHSRMGFSINKKVGKAVVRNKIKRRLKALYQEAYPRLTPGYDYVIVVKNNVADLDFKTIKSAFYHLFRVSKFLKGGKKS</sequence>
<keyword evidence="4 7" id="KW-0255">Endonuclease</keyword>
<dbReference type="HAMAP" id="MF_00227">
    <property type="entry name" value="RNase_P"/>
    <property type="match status" value="1"/>
</dbReference>
<organism evidence="9 10">
    <name type="scientific">Aedoeadaptatus acetigenes</name>
    <dbReference type="NCBI Taxonomy" id="2981723"/>
    <lineage>
        <taxon>Bacteria</taxon>
        <taxon>Bacillati</taxon>
        <taxon>Bacillota</taxon>
        <taxon>Tissierellia</taxon>
        <taxon>Tissierellales</taxon>
        <taxon>Peptoniphilaceae</taxon>
        <taxon>Aedoeadaptatus</taxon>
    </lineage>
</organism>
<evidence type="ECO:0000256" key="8">
    <source>
        <dbReference type="NCBIfam" id="TIGR00188"/>
    </source>
</evidence>
<evidence type="ECO:0000313" key="10">
    <source>
        <dbReference type="Proteomes" id="UP001481872"/>
    </source>
</evidence>
<evidence type="ECO:0000256" key="3">
    <source>
        <dbReference type="ARBA" id="ARBA00022722"/>
    </source>
</evidence>
<dbReference type="InterPro" id="IPR014721">
    <property type="entry name" value="Ribsml_uS5_D2-typ_fold_subgr"/>
</dbReference>
<comment type="caution">
    <text evidence="9">The sequence shown here is derived from an EMBL/GenBank/DDBJ whole genome shotgun (WGS) entry which is preliminary data.</text>
</comment>
<dbReference type="PANTHER" id="PTHR33992:SF1">
    <property type="entry name" value="RIBONUCLEASE P PROTEIN COMPONENT"/>
    <property type="match status" value="1"/>
</dbReference>
<dbReference type="EMBL" id="JBBNPS010000003">
    <property type="protein sequence ID" value="MEQ3353084.1"/>
    <property type="molecule type" value="Genomic_DNA"/>
</dbReference>
<dbReference type="EC" id="3.1.26.5" evidence="7 8"/>
<evidence type="ECO:0000256" key="4">
    <source>
        <dbReference type="ARBA" id="ARBA00022759"/>
    </source>
</evidence>
<dbReference type="SUPFAM" id="SSF54211">
    <property type="entry name" value="Ribosomal protein S5 domain 2-like"/>
    <property type="match status" value="1"/>
</dbReference>
<dbReference type="Gene3D" id="3.30.230.10">
    <property type="match status" value="1"/>
</dbReference>
<dbReference type="RefSeq" id="WP_108831350.1">
    <property type="nucleotide sequence ID" value="NZ_JBBNPS010000003.1"/>
</dbReference>
<keyword evidence="2 7" id="KW-0819">tRNA processing</keyword>
<reference evidence="9 10" key="1">
    <citation type="submission" date="2024-04" db="EMBL/GenBank/DDBJ databases">
        <title>Human intestinal bacterial collection.</title>
        <authorList>
            <person name="Pauvert C."/>
            <person name="Hitch T.C.A."/>
            <person name="Clavel T."/>
        </authorList>
    </citation>
    <scope>NUCLEOTIDE SEQUENCE [LARGE SCALE GENOMIC DNA]</scope>
    <source>
        <strain evidence="9 10">CLA-SR-H026</strain>
    </source>
</reference>
<protein>
    <recommendedName>
        <fullName evidence="7 8">Ribonuclease P protein component</fullName>
        <shortName evidence="7">RNase P protein</shortName>
        <shortName evidence="7">RNaseP protein</shortName>
        <ecNumber evidence="7 8">3.1.26.5</ecNumber>
    </recommendedName>
    <alternativeName>
        <fullName evidence="7">Protein C5</fullName>
    </alternativeName>
</protein>